<protein>
    <submittedName>
        <fullName evidence="1">T9SS sorting signal type C domain-containing protein</fullName>
    </submittedName>
</protein>
<evidence type="ECO:0000313" key="2">
    <source>
        <dbReference type="Proteomes" id="UP000318669"/>
    </source>
</evidence>
<dbReference type="Proteomes" id="UP000318669">
    <property type="component" value="Unassembled WGS sequence"/>
</dbReference>
<dbReference type="Gene3D" id="2.80.10.50">
    <property type="match status" value="5"/>
</dbReference>
<dbReference type="RefSeq" id="WP_144064986.1">
    <property type="nucleotide sequence ID" value="NZ_VJZL01000034.1"/>
</dbReference>
<proteinExistence type="predicted"/>
<reference evidence="1 2" key="1">
    <citation type="submission" date="2019-07" db="EMBL/GenBank/DDBJ databases">
        <title>Novel species of Flavobacterium.</title>
        <authorList>
            <person name="Liu Q."/>
            <person name="Xin Y.-H."/>
        </authorList>
    </citation>
    <scope>NUCLEOTIDE SEQUENCE [LARGE SCALE GENOMIC DNA]</scope>
    <source>
        <strain evidence="1 2">GSR22</strain>
    </source>
</reference>
<dbReference type="SUPFAM" id="SSF101898">
    <property type="entry name" value="NHL repeat"/>
    <property type="match status" value="1"/>
</dbReference>
<sequence>MSAVHSQQGKVDLAFNTFDDGLQGDGFDNTVRTVSLQTDGRLIVGGDYLNFNGASTPYLCRLYSDGSKDTSFGLGTGFNNKVYCSLQQPDGKIVLGGSFTSFDGSTVGRLIRLNSDGSHDITFNTTIAASTGIVHSAALQTDGSIIVVGSFTKYNGVNAYRVARILSNGYLDTTFVTGTGASGLVQEVEIQADGKIILAGSFISFNGTSCNGIIRLNNNGSVDASFVIGTSFNDDIAALTIQSDGKILVGGDFTSFNGVLSNRIIRLNTDGSIDTAFTSGIGFSNGGVDVIKVNSVGAIMAGGSFTGTYNGTDVNRLVLLDSNGVINPMFDIGSGPATATVYALAEDLDGSWYVGGSFSVFDSQNQGRLVKIDAVGTLDIGYLTAGVGFDNSVLKIIPLPDNKTMAFGSFSKFNGTNVARITRLLEDGALDATFNISGSGADGIIKNAVIQPDNKIVFAGAFTSYNGVFANRITRISSDGLIDPTFNIGTGSNNQIYALALQPDGKIIIAGNFTNYNGILVNRIARLLSDGTLDSSFNIGLGADAIVEAVLLQPDGKIVLGGRFSTFNGISYNRMVRLNTDGSIDSGFSIGAGFDKYVYTIAIQSDNKLIVGGRFLNYAGASAKRVLRLNSNGSLDTSFITGTGFSSGEVRTILVQPDDRLLLGGTFSGTYNGIAVKRMARLLATGVYDDTFSVNLNSTLYSICFTPNNKVMIGGNFNSVSGITKHRVARVKLCTNSSIWNGIAWSNGLPSAERTITFNMDHLFLTSVNACSCSISSGNTVTIPNGNTLGLVFEYSGTGTLVLENNAALYQSEDQIINTGSIQLKRKTTPILKTDYTYWSSPVSNQKLIDVSPFTLSDKFYSFNASANEWHNETPTNVMGIGNGYIIRGPESFSTIIPAIYEAAFTGVPNNGIMAIPIATTDTSNLIGNPYPSAIDADVFITTNAGVTDGTIYLWTHNTPITNNVYTSDDYAVYNLSGGVGTSAALKLGVNNTKPDGKIASGQAFFVTSTNGGGTAIFNNSMRIVGDNTSFFKSGSIKKQNQINREKDRIWLNLSNSQGAFKQTLIGYIEGATNDYDTSFDGESFDGNEYIDFYSINQDKNLVIQGRALPFQQTDVVPLGYSTTIKGVFTINIDAVDGLLSNQAVFIEDKLNNTIFDLKSENYTFNTETGIFNDRFVLHYTDKTLATDEFEIDKESVAVFNKNKQLQINSATAVIDKVMIYDLSGRKVYQKNNINAVKFPVLNLVSSQHVLLVKIVLQNGQTVAKKIIY</sequence>
<dbReference type="EMBL" id="VJZL01000034">
    <property type="protein sequence ID" value="TRX06390.1"/>
    <property type="molecule type" value="Genomic_DNA"/>
</dbReference>
<dbReference type="AlphaFoldDB" id="A0A553BDR4"/>
<comment type="caution">
    <text evidence="1">The sequence shown here is derived from an EMBL/GenBank/DDBJ whole genome shotgun (WGS) entry which is preliminary data.</text>
</comment>
<dbReference type="NCBIfam" id="TIGR02608">
    <property type="entry name" value="delta_60_rpt"/>
    <property type="match status" value="10"/>
</dbReference>
<dbReference type="PANTHER" id="PTHR42754">
    <property type="entry name" value="ENDOGLUCANASE"/>
    <property type="match status" value="1"/>
</dbReference>
<dbReference type="PANTHER" id="PTHR42754:SF1">
    <property type="entry name" value="LIPOPROTEIN"/>
    <property type="match status" value="1"/>
</dbReference>
<dbReference type="OrthoDB" id="9805017at2"/>
<name>A0A553BDR4_9FLAO</name>
<organism evidence="1 2">
    <name type="scientific">Flavobacterium gawalongense</name>
    <dbReference type="NCBI Taxonomy" id="2594432"/>
    <lineage>
        <taxon>Bacteria</taxon>
        <taxon>Pseudomonadati</taxon>
        <taxon>Bacteroidota</taxon>
        <taxon>Flavobacteriia</taxon>
        <taxon>Flavobacteriales</taxon>
        <taxon>Flavobacteriaceae</taxon>
        <taxon>Flavobacterium</taxon>
    </lineage>
</organism>
<evidence type="ECO:0000313" key="1">
    <source>
        <dbReference type="EMBL" id="TRX06390.1"/>
    </source>
</evidence>
<gene>
    <name evidence="1" type="ORF">FNW11_14570</name>
</gene>
<dbReference type="Pfam" id="PF17164">
    <property type="entry name" value="DUF5122"/>
    <property type="match status" value="13"/>
</dbReference>
<dbReference type="NCBIfam" id="NF033708">
    <property type="entry name" value="T9SS_Cterm_ChiA"/>
    <property type="match status" value="1"/>
</dbReference>
<dbReference type="InterPro" id="IPR013431">
    <property type="entry name" value="Delta_60_rpt"/>
</dbReference>
<dbReference type="SUPFAM" id="SSF63829">
    <property type="entry name" value="Calcium-dependent phosphotriesterase"/>
    <property type="match status" value="1"/>
</dbReference>
<accession>A0A553BDR4</accession>